<feature type="region of interest" description="Disordered" evidence="1">
    <location>
        <begin position="208"/>
        <end position="230"/>
    </location>
</feature>
<protein>
    <submittedName>
        <fullName evidence="2">Uncharacterized protein</fullName>
    </submittedName>
</protein>
<evidence type="ECO:0000256" key="1">
    <source>
        <dbReference type="SAM" id="MobiDB-lite"/>
    </source>
</evidence>
<reference evidence="2 3" key="1">
    <citation type="journal article" date="2021" name="Nat. Commun.">
        <title>Genetic determinants of endophytism in the Arabidopsis root mycobiome.</title>
        <authorList>
            <person name="Mesny F."/>
            <person name="Miyauchi S."/>
            <person name="Thiergart T."/>
            <person name="Pickel B."/>
            <person name="Atanasova L."/>
            <person name="Karlsson M."/>
            <person name="Huettel B."/>
            <person name="Barry K.W."/>
            <person name="Haridas S."/>
            <person name="Chen C."/>
            <person name="Bauer D."/>
            <person name="Andreopoulos W."/>
            <person name="Pangilinan J."/>
            <person name="LaButti K."/>
            <person name="Riley R."/>
            <person name="Lipzen A."/>
            <person name="Clum A."/>
            <person name="Drula E."/>
            <person name="Henrissat B."/>
            <person name="Kohler A."/>
            <person name="Grigoriev I.V."/>
            <person name="Martin F.M."/>
            <person name="Hacquard S."/>
        </authorList>
    </citation>
    <scope>NUCLEOTIDE SEQUENCE [LARGE SCALE GENOMIC DNA]</scope>
    <source>
        <strain evidence="2 3">MPI-SDFR-AT-0080</strain>
    </source>
</reference>
<evidence type="ECO:0000313" key="2">
    <source>
        <dbReference type="EMBL" id="KAH7047428.1"/>
    </source>
</evidence>
<dbReference type="EMBL" id="JAGTJR010000016">
    <property type="protein sequence ID" value="KAH7047428.1"/>
    <property type="molecule type" value="Genomic_DNA"/>
</dbReference>
<dbReference type="Proteomes" id="UP000774617">
    <property type="component" value="Unassembled WGS sequence"/>
</dbReference>
<organism evidence="2 3">
    <name type="scientific">Macrophomina phaseolina</name>
    <dbReference type="NCBI Taxonomy" id="35725"/>
    <lineage>
        <taxon>Eukaryota</taxon>
        <taxon>Fungi</taxon>
        <taxon>Dikarya</taxon>
        <taxon>Ascomycota</taxon>
        <taxon>Pezizomycotina</taxon>
        <taxon>Dothideomycetes</taxon>
        <taxon>Dothideomycetes incertae sedis</taxon>
        <taxon>Botryosphaeriales</taxon>
        <taxon>Botryosphaeriaceae</taxon>
        <taxon>Macrophomina</taxon>
    </lineage>
</organism>
<sequence>MGFFPRYQSPESMLLPPPVEELDIVSAVRTMQSLKKQGLEDASQCFAEAITQHLNSQSLPLIREEVEAIWNGFPKRSQAVARLIINLAGSRIRGELFDFDRIQHFAQRNPELEINLHVCCEDLVHPGSGYAKMEEMRWKPGTEATKGRKRRSGAVGRVVQSGAAGEEAREPFQESAEKITPTMTVRRRLRRPRSVHWKNVEDERLGRHAEAEEGNTRHTEDGRTKYRCRD</sequence>
<name>A0ABQ8GAN4_9PEZI</name>
<gene>
    <name evidence="2" type="ORF">B0J12DRAFT_741345</name>
</gene>
<keyword evidence="3" id="KW-1185">Reference proteome</keyword>
<proteinExistence type="predicted"/>
<comment type="caution">
    <text evidence="2">The sequence shown here is derived from an EMBL/GenBank/DDBJ whole genome shotgun (WGS) entry which is preliminary data.</text>
</comment>
<accession>A0ABQ8GAN4</accession>
<evidence type="ECO:0000313" key="3">
    <source>
        <dbReference type="Proteomes" id="UP000774617"/>
    </source>
</evidence>